<dbReference type="AlphaFoldDB" id="A0A136IKR9"/>
<keyword evidence="2" id="KW-1185">Reference proteome</keyword>
<gene>
    <name evidence="1" type="ORF">Micbo1qcDRAFT_181012</name>
</gene>
<protein>
    <submittedName>
        <fullName evidence="1">Uncharacterized protein</fullName>
    </submittedName>
</protein>
<evidence type="ECO:0000313" key="2">
    <source>
        <dbReference type="Proteomes" id="UP000070501"/>
    </source>
</evidence>
<sequence length="227" mass="24445">MLAKLVGEVVSPSSSSSSRLLQTRPATDSVWLCHNLVRGRADAEGEHAVVQGSGGGSRGIPVPDSLQCSPLFVNERDPLPSPQPGPARTLVRSSIDNAVNGSGAWSSTLPPASCRPAWVTAGSWPICHPQQAHLLVEALAQPDVRRLRLCPLESSATSASLLDPSVHCQAALRDHGADDPVLREPPGYWQYHGAPAFRLRGQIRQPYSTLQLFAPDMMRLREVRSDV</sequence>
<dbReference type="InParanoid" id="A0A136IKR9"/>
<reference evidence="2" key="1">
    <citation type="submission" date="2016-02" db="EMBL/GenBank/DDBJ databases">
        <title>Draft genome sequence of Microdochium bolleyi, a fungal endophyte of beachgrass.</title>
        <authorList>
            <consortium name="DOE Joint Genome Institute"/>
            <person name="David A.S."/>
            <person name="May G."/>
            <person name="Haridas S."/>
            <person name="Lim J."/>
            <person name="Wang M."/>
            <person name="Labutti K."/>
            <person name="Lipzen A."/>
            <person name="Barry K."/>
            <person name="Grigoriev I.V."/>
        </authorList>
    </citation>
    <scope>NUCLEOTIDE SEQUENCE [LARGE SCALE GENOMIC DNA]</scope>
    <source>
        <strain evidence="2">J235TASD1</strain>
    </source>
</reference>
<accession>A0A136IKR9</accession>
<dbReference type="EMBL" id="KQ964290">
    <property type="protein sequence ID" value="KXJ85219.1"/>
    <property type="molecule type" value="Genomic_DNA"/>
</dbReference>
<name>A0A136IKR9_9PEZI</name>
<evidence type="ECO:0000313" key="1">
    <source>
        <dbReference type="EMBL" id="KXJ85219.1"/>
    </source>
</evidence>
<proteinExistence type="predicted"/>
<dbReference type="Proteomes" id="UP000070501">
    <property type="component" value="Unassembled WGS sequence"/>
</dbReference>
<organism evidence="1 2">
    <name type="scientific">Microdochium bolleyi</name>
    <dbReference type="NCBI Taxonomy" id="196109"/>
    <lineage>
        <taxon>Eukaryota</taxon>
        <taxon>Fungi</taxon>
        <taxon>Dikarya</taxon>
        <taxon>Ascomycota</taxon>
        <taxon>Pezizomycotina</taxon>
        <taxon>Sordariomycetes</taxon>
        <taxon>Xylariomycetidae</taxon>
        <taxon>Xylariales</taxon>
        <taxon>Microdochiaceae</taxon>
        <taxon>Microdochium</taxon>
    </lineage>
</organism>